<feature type="DNA-binding region" description="Homeobox" evidence="5">
    <location>
        <begin position="94"/>
        <end position="107"/>
    </location>
</feature>
<dbReference type="GO" id="GO:0009893">
    <property type="term" value="P:positive regulation of metabolic process"/>
    <property type="evidence" value="ECO:0007669"/>
    <property type="project" value="UniProtKB-ARBA"/>
</dbReference>
<sequence>MWRRGQCGGASCVMETHAGWVCAWRGIVDCSEPVRAWVWGSGVGGGRSGRHGRAGRNNHIITPHTFRGAGVPAVLSDGRDVGGPRTSLTVGIKIWFQNRRSKYKKLMKAAQTGSGPSTPMGAPITPGSPLAGSPLEGSSPLGQPLPSSTPQSISPTPPAAQSPPSSHPYTSMAAGSTPHGASSQGPSPSGSSQQQQQQGPSSQTPSQQSSQQQQSSHSSSSQAATPVGEHLPPSLPSSLPPSASSPGLAGHPWGDMKPPVTMPYMYSWYNADNQHNLLT</sequence>
<comment type="caution">
    <text evidence="8">The sequence shown here is derived from an EMBL/GenBank/DDBJ whole genome shotgun (WGS) entry which is preliminary data.</text>
</comment>
<accession>A0A5B7EL96</accession>
<feature type="compositionally biased region" description="Low complexity" evidence="6">
    <location>
        <begin position="127"/>
        <end position="154"/>
    </location>
</feature>
<keyword evidence="2 5" id="KW-0238">DNA-binding</keyword>
<keyword evidence="9" id="KW-1185">Reference proteome</keyword>
<evidence type="ECO:0000256" key="2">
    <source>
        <dbReference type="ARBA" id="ARBA00023125"/>
    </source>
</evidence>
<organism evidence="8 9">
    <name type="scientific">Portunus trituberculatus</name>
    <name type="common">Swimming crab</name>
    <name type="synonym">Neptunus trituberculatus</name>
    <dbReference type="NCBI Taxonomy" id="210409"/>
    <lineage>
        <taxon>Eukaryota</taxon>
        <taxon>Metazoa</taxon>
        <taxon>Ecdysozoa</taxon>
        <taxon>Arthropoda</taxon>
        <taxon>Crustacea</taxon>
        <taxon>Multicrustacea</taxon>
        <taxon>Malacostraca</taxon>
        <taxon>Eumalacostraca</taxon>
        <taxon>Eucarida</taxon>
        <taxon>Decapoda</taxon>
        <taxon>Pleocyemata</taxon>
        <taxon>Brachyura</taxon>
        <taxon>Eubrachyura</taxon>
        <taxon>Portunoidea</taxon>
        <taxon>Portunidae</taxon>
        <taxon>Portuninae</taxon>
        <taxon>Portunus</taxon>
    </lineage>
</organism>
<keyword evidence="3 5" id="KW-0371">Homeobox</keyword>
<dbReference type="PANTHER" id="PTHR45664:SF12">
    <property type="entry name" value="PANCREAS_DUODENUM HOMEOBOX PROTEIN 1"/>
    <property type="match status" value="1"/>
</dbReference>
<proteinExistence type="predicted"/>
<dbReference type="EMBL" id="VSRR010002912">
    <property type="protein sequence ID" value="MPC33813.1"/>
    <property type="molecule type" value="Genomic_DNA"/>
</dbReference>
<evidence type="ECO:0000313" key="9">
    <source>
        <dbReference type="Proteomes" id="UP000324222"/>
    </source>
</evidence>
<dbReference type="InterPro" id="IPR009057">
    <property type="entry name" value="Homeodomain-like_sf"/>
</dbReference>
<protein>
    <recommendedName>
        <fullName evidence="7">Homeobox domain-containing protein</fullName>
    </recommendedName>
</protein>
<dbReference type="GO" id="GO:0000981">
    <property type="term" value="F:DNA-binding transcription factor activity, RNA polymerase II-specific"/>
    <property type="evidence" value="ECO:0007669"/>
    <property type="project" value="TreeGrafter"/>
</dbReference>
<dbReference type="Proteomes" id="UP000324222">
    <property type="component" value="Unassembled WGS sequence"/>
</dbReference>
<dbReference type="AlphaFoldDB" id="A0A5B7EL96"/>
<evidence type="ECO:0000313" key="8">
    <source>
        <dbReference type="EMBL" id="MPC33813.1"/>
    </source>
</evidence>
<dbReference type="CDD" id="cd00086">
    <property type="entry name" value="homeodomain"/>
    <property type="match status" value="1"/>
</dbReference>
<evidence type="ECO:0000256" key="5">
    <source>
        <dbReference type="PROSITE-ProRule" id="PRU00108"/>
    </source>
</evidence>
<dbReference type="PANTHER" id="PTHR45664">
    <property type="entry name" value="PROTEIN ZERKNUELLT 1-RELATED"/>
    <property type="match status" value="1"/>
</dbReference>
<dbReference type="GO" id="GO:0000978">
    <property type="term" value="F:RNA polymerase II cis-regulatory region sequence-specific DNA binding"/>
    <property type="evidence" value="ECO:0007669"/>
    <property type="project" value="TreeGrafter"/>
</dbReference>
<reference evidence="8 9" key="1">
    <citation type="submission" date="2019-05" db="EMBL/GenBank/DDBJ databases">
        <title>Another draft genome of Portunus trituberculatus and its Hox gene families provides insights of decapod evolution.</title>
        <authorList>
            <person name="Jeong J.-H."/>
            <person name="Song I."/>
            <person name="Kim S."/>
            <person name="Choi T."/>
            <person name="Kim D."/>
            <person name="Ryu S."/>
            <person name="Kim W."/>
        </authorList>
    </citation>
    <scope>NUCLEOTIDE SEQUENCE [LARGE SCALE GENOMIC DNA]</scope>
    <source>
        <tissue evidence="8">Muscle</tissue>
    </source>
</reference>
<dbReference type="SUPFAM" id="SSF46689">
    <property type="entry name" value="Homeodomain-like"/>
    <property type="match status" value="1"/>
</dbReference>
<evidence type="ECO:0000256" key="3">
    <source>
        <dbReference type="ARBA" id="ARBA00023155"/>
    </source>
</evidence>
<feature type="domain" description="Homeobox" evidence="7">
    <location>
        <begin position="92"/>
        <end position="106"/>
    </location>
</feature>
<comment type="subcellular location">
    <subcellularLocation>
        <location evidence="1 5">Nucleus</location>
    </subcellularLocation>
</comment>
<feature type="region of interest" description="Disordered" evidence="6">
    <location>
        <begin position="106"/>
        <end position="260"/>
    </location>
</feature>
<dbReference type="InterPro" id="IPR001356">
    <property type="entry name" value="HD"/>
</dbReference>
<dbReference type="GO" id="GO:0005634">
    <property type="term" value="C:nucleus"/>
    <property type="evidence" value="ECO:0007669"/>
    <property type="project" value="UniProtKB-SubCell"/>
</dbReference>
<dbReference type="OrthoDB" id="6159439at2759"/>
<evidence type="ECO:0000256" key="1">
    <source>
        <dbReference type="ARBA" id="ARBA00004123"/>
    </source>
</evidence>
<feature type="region of interest" description="Disordered" evidence="6">
    <location>
        <begin position="44"/>
        <end position="63"/>
    </location>
</feature>
<feature type="compositionally biased region" description="Low complexity" evidence="6">
    <location>
        <begin position="240"/>
        <end position="252"/>
    </location>
</feature>
<keyword evidence="4 5" id="KW-0539">Nucleus</keyword>
<evidence type="ECO:0000256" key="4">
    <source>
        <dbReference type="ARBA" id="ARBA00023242"/>
    </source>
</evidence>
<gene>
    <name evidence="8" type="ORF">E2C01_027179</name>
</gene>
<name>A0A5B7EL96_PORTR</name>
<dbReference type="PROSITE" id="PS50071">
    <property type="entry name" value="HOMEOBOX_2"/>
    <property type="match status" value="1"/>
</dbReference>
<evidence type="ECO:0000256" key="6">
    <source>
        <dbReference type="SAM" id="MobiDB-lite"/>
    </source>
</evidence>
<feature type="compositionally biased region" description="Low complexity" evidence="6">
    <location>
        <begin position="182"/>
        <end position="222"/>
    </location>
</feature>
<evidence type="ECO:0000259" key="7">
    <source>
        <dbReference type="PROSITE" id="PS50071"/>
    </source>
</evidence>